<evidence type="ECO:0000256" key="1">
    <source>
        <dbReference type="SAM" id="MobiDB-lite"/>
    </source>
</evidence>
<dbReference type="Proteomes" id="UP001500221">
    <property type="component" value="Unassembled WGS sequence"/>
</dbReference>
<keyword evidence="3" id="KW-1185">Reference proteome</keyword>
<organism evidence="2 3">
    <name type="scientific">Nocardioides marinquilinus</name>
    <dbReference type="NCBI Taxonomy" id="1210400"/>
    <lineage>
        <taxon>Bacteria</taxon>
        <taxon>Bacillati</taxon>
        <taxon>Actinomycetota</taxon>
        <taxon>Actinomycetes</taxon>
        <taxon>Propionibacteriales</taxon>
        <taxon>Nocardioidaceae</taxon>
        <taxon>Nocardioides</taxon>
    </lineage>
</organism>
<name>A0ABP9PJY2_9ACTN</name>
<comment type="caution">
    <text evidence="2">The sequence shown here is derived from an EMBL/GenBank/DDBJ whole genome shotgun (WGS) entry which is preliminary data.</text>
</comment>
<sequence>MSIPVDVARLAAVLADFDAGYLLTTRDGRVKAVTVEPEPAPDGTLRIAAPGGGTLANLAANDAVTLVLPPRAPRGFTLLVDGTAAADGDAGDDVVLTPASAVLHRPRIHADGPPPPPSAGDEGA</sequence>
<reference evidence="3" key="1">
    <citation type="journal article" date="2019" name="Int. J. Syst. Evol. Microbiol.">
        <title>The Global Catalogue of Microorganisms (GCM) 10K type strain sequencing project: providing services to taxonomists for standard genome sequencing and annotation.</title>
        <authorList>
            <consortium name="The Broad Institute Genomics Platform"/>
            <consortium name="The Broad Institute Genome Sequencing Center for Infectious Disease"/>
            <person name="Wu L."/>
            <person name="Ma J."/>
        </authorList>
    </citation>
    <scope>NUCLEOTIDE SEQUENCE [LARGE SCALE GENOMIC DNA]</scope>
    <source>
        <strain evidence="3">JCM 18459</strain>
    </source>
</reference>
<dbReference type="SUPFAM" id="SSF50475">
    <property type="entry name" value="FMN-binding split barrel"/>
    <property type="match status" value="1"/>
</dbReference>
<dbReference type="InterPro" id="IPR012349">
    <property type="entry name" value="Split_barrel_FMN-bd"/>
</dbReference>
<accession>A0ABP9PJY2</accession>
<gene>
    <name evidence="2" type="ORF">GCM10023340_16530</name>
</gene>
<protein>
    <recommendedName>
        <fullName evidence="4">Pyridoxamine 5'-phosphate oxidase</fullName>
    </recommendedName>
</protein>
<evidence type="ECO:0000313" key="3">
    <source>
        <dbReference type="Proteomes" id="UP001500221"/>
    </source>
</evidence>
<evidence type="ECO:0008006" key="4">
    <source>
        <dbReference type="Google" id="ProtNLM"/>
    </source>
</evidence>
<dbReference type="EMBL" id="BAABKG010000002">
    <property type="protein sequence ID" value="GAA5146106.1"/>
    <property type="molecule type" value="Genomic_DNA"/>
</dbReference>
<dbReference type="RefSeq" id="WP_345456810.1">
    <property type="nucleotide sequence ID" value="NZ_BAABKG010000002.1"/>
</dbReference>
<dbReference type="Gene3D" id="2.30.110.10">
    <property type="entry name" value="Electron Transport, Fmn-binding Protein, Chain A"/>
    <property type="match status" value="1"/>
</dbReference>
<proteinExistence type="predicted"/>
<feature type="region of interest" description="Disordered" evidence="1">
    <location>
        <begin position="104"/>
        <end position="124"/>
    </location>
</feature>
<evidence type="ECO:0000313" key="2">
    <source>
        <dbReference type="EMBL" id="GAA5146106.1"/>
    </source>
</evidence>